<dbReference type="AlphaFoldDB" id="A0A1F8B5T7"/>
<proteinExistence type="predicted"/>
<keyword evidence="1" id="KW-0472">Membrane</keyword>
<evidence type="ECO:0008006" key="4">
    <source>
        <dbReference type="Google" id="ProtNLM"/>
    </source>
</evidence>
<keyword evidence="1" id="KW-0812">Transmembrane</keyword>
<protein>
    <recommendedName>
        <fullName evidence="4">Methyltransferase type 11 domain-containing protein</fullName>
    </recommendedName>
</protein>
<dbReference type="Gene3D" id="3.40.50.150">
    <property type="entry name" value="Vaccinia Virus protein VP39"/>
    <property type="match status" value="1"/>
</dbReference>
<dbReference type="PANTHER" id="PTHR43861:SF6">
    <property type="entry name" value="METHYLTRANSFERASE TYPE 11"/>
    <property type="match status" value="1"/>
</dbReference>
<gene>
    <name evidence="2" type="ORF">A2892_03570</name>
</gene>
<dbReference type="PANTHER" id="PTHR43861">
    <property type="entry name" value="TRANS-ACONITATE 2-METHYLTRANSFERASE-RELATED"/>
    <property type="match status" value="1"/>
</dbReference>
<feature type="transmembrane region" description="Helical" evidence="1">
    <location>
        <begin position="274"/>
        <end position="297"/>
    </location>
</feature>
<accession>A0A1F8B5T7</accession>
<dbReference type="Pfam" id="PF13489">
    <property type="entry name" value="Methyltransf_23"/>
    <property type="match status" value="1"/>
</dbReference>
<dbReference type="SUPFAM" id="SSF53335">
    <property type="entry name" value="S-adenosyl-L-methionine-dependent methyltransferases"/>
    <property type="match status" value="1"/>
</dbReference>
<dbReference type="InterPro" id="IPR029063">
    <property type="entry name" value="SAM-dependent_MTases_sf"/>
</dbReference>
<reference evidence="2 3" key="1">
    <citation type="journal article" date="2016" name="Nat. Commun.">
        <title>Thousands of microbial genomes shed light on interconnected biogeochemical processes in an aquifer system.</title>
        <authorList>
            <person name="Anantharaman K."/>
            <person name="Brown C.T."/>
            <person name="Hug L.A."/>
            <person name="Sharon I."/>
            <person name="Castelle C.J."/>
            <person name="Probst A.J."/>
            <person name="Thomas B.C."/>
            <person name="Singh A."/>
            <person name="Wilkins M.J."/>
            <person name="Karaoz U."/>
            <person name="Brodie E.L."/>
            <person name="Williams K.H."/>
            <person name="Hubbard S.S."/>
            <person name="Banfield J.F."/>
        </authorList>
    </citation>
    <scope>NUCLEOTIDE SEQUENCE [LARGE SCALE GENOMIC DNA]</scope>
</reference>
<dbReference type="STRING" id="1802517.A2892_03570"/>
<dbReference type="CDD" id="cd02440">
    <property type="entry name" value="AdoMet_MTases"/>
    <property type="match status" value="1"/>
</dbReference>
<organism evidence="2 3">
    <name type="scientific">Candidatus Woesebacteria bacterium RIFCSPLOWO2_01_FULL_39_10b</name>
    <dbReference type="NCBI Taxonomy" id="1802517"/>
    <lineage>
        <taxon>Bacteria</taxon>
        <taxon>Candidatus Woeseibacteriota</taxon>
    </lineage>
</organism>
<sequence length="309" mass="35636">MSINSRKSPVSFQCPNCLQKKEPRTVLESRTGARGKTYKKIDGKFSVFFCNSCYTGFTYPAPKSIERYYHNNYWISSNLVGKYKDFIFDIFQKRRVRWVMKSISEGNVLDVGSGEGKFGESLPSRYKVTNLESPWAKIKNKKVIKKDFLKWKTIQKFDAICFWESLEHTPRPQKYLEKAYKLLNNKGELFIEFPRYNCLESKLFANNWFHLDLPRHLAHLTDKGLALLLKRSGFKNIEVKNVLSFEYAPWGFTASLVNTINVGATDDIKKSQNLLLFSLLVPVSLLSTAIEIVLFVIKQSPIGLATARK</sequence>
<keyword evidence="1" id="KW-1133">Transmembrane helix</keyword>
<name>A0A1F8B5T7_9BACT</name>
<comment type="caution">
    <text evidence="2">The sequence shown here is derived from an EMBL/GenBank/DDBJ whole genome shotgun (WGS) entry which is preliminary data.</text>
</comment>
<dbReference type="Proteomes" id="UP000176404">
    <property type="component" value="Unassembled WGS sequence"/>
</dbReference>
<evidence type="ECO:0000256" key="1">
    <source>
        <dbReference type="SAM" id="Phobius"/>
    </source>
</evidence>
<dbReference type="EMBL" id="MGHD01000020">
    <property type="protein sequence ID" value="OGM59404.1"/>
    <property type="molecule type" value="Genomic_DNA"/>
</dbReference>
<evidence type="ECO:0000313" key="3">
    <source>
        <dbReference type="Proteomes" id="UP000176404"/>
    </source>
</evidence>
<evidence type="ECO:0000313" key="2">
    <source>
        <dbReference type="EMBL" id="OGM59404.1"/>
    </source>
</evidence>